<evidence type="ECO:0000256" key="1">
    <source>
        <dbReference type="ARBA" id="ARBA00000085"/>
    </source>
</evidence>
<feature type="domain" description="Histidine kinase/HSP90-like ATPase" evidence="8">
    <location>
        <begin position="256"/>
        <end position="358"/>
    </location>
</feature>
<feature type="region of interest" description="Disordered" evidence="6">
    <location>
        <begin position="393"/>
        <end position="461"/>
    </location>
</feature>
<keyword evidence="3" id="KW-0597">Phosphoprotein</keyword>
<keyword evidence="7" id="KW-0812">Transmembrane</keyword>
<feature type="region of interest" description="Disordered" evidence="6">
    <location>
        <begin position="477"/>
        <end position="569"/>
    </location>
</feature>
<comment type="catalytic activity">
    <reaction evidence="1">
        <text>ATP + protein L-histidine = ADP + protein N-phospho-L-histidine.</text>
        <dbReference type="EC" id="2.7.13.3"/>
    </reaction>
</comment>
<sequence length="569" mass="60140">MPELPDAIPEFAAAGMALIALCVVLLLIGSRRKNAALRTDRDNARAAHQALLSERDTALHERDAARTEAHHINSGRTALLEETQHLISERMPALLTHLAHQHVSVPGLKNQPFAGTEVESLHASALEQLKKAVASERERVDEAAQSVMRGATTVVQAQSYQLQSKIESMQHRYDTPDLAQDLLELDLLNEQNLRRIQATGVLCGASPGLTRVDSHLGDVVVGAQSRVRGYHRVQVTSQLDAPVAVVARAVEPVAITVSELLANAVHHSHGTLAVDVSLHQAESGAVIVVDDAGVGMHADELEFAARMLAGRDELRLSELGDPPRSGFATIGRLVRQYGFTVSVDKPAPYGGVRAVVLIPGHLLTLLNETERPMSAMAPQAPAVTHEPHPYASEAAVPQAHTPPAGTPEPTAFPDRLPAADLWEREPDSNPEPPVSAPEPSAADGTAPHRTAPHRPRAGVVPPARAGVVLRARAGVLPPSGAGRVAGHLRPVTGHPGGSDRRRPPARLDTGVGARRAARRGAPARDTPVPGAPPHDVAGGRARLGRPADRRRRGPAAQTQASAAGRTAAG</sequence>
<dbReference type="InterPro" id="IPR050428">
    <property type="entry name" value="TCS_sensor_his_kinase"/>
</dbReference>
<dbReference type="EC" id="2.7.13.3" evidence="2"/>
<evidence type="ECO:0000256" key="3">
    <source>
        <dbReference type="ARBA" id="ARBA00022553"/>
    </source>
</evidence>
<organism evidence="9 10">
    <name type="scientific">Streptomyces tardus</name>
    <dbReference type="NCBI Taxonomy" id="2780544"/>
    <lineage>
        <taxon>Bacteria</taxon>
        <taxon>Bacillati</taxon>
        <taxon>Actinomycetota</taxon>
        <taxon>Actinomycetes</taxon>
        <taxon>Kitasatosporales</taxon>
        <taxon>Streptomycetaceae</taxon>
        <taxon>Streptomyces</taxon>
    </lineage>
</organism>
<comment type="caution">
    <text evidence="9">The sequence shown here is derived from an EMBL/GenBank/DDBJ whole genome shotgun (WGS) entry which is preliminary data.</text>
</comment>
<reference evidence="9" key="1">
    <citation type="submission" date="2021-06" db="EMBL/GenBank/DDBJ databases">
        <title>Sequencing of actinobacteria type strains.</title>
        <authorList>
            <person name="Nguyen G.-S."/>
            <person name="Wentzel A."/>
        </authorList>
    </citation>
    <scope>NUCLEOTIDE SEQUENCE</scope>
    <source>
        <strain evidence="9">P38-E01</strain>
    </source>
</reference>
<keyword evidence="5 9" id="KW-0418">Kinase</keyword>
<dbReference type="InterPro" id="IPR003594">
    <property type="entry name" value="HATPase_dom"/>
</dbReference>
<dbReference type="Pfam" id="PF02518">
    <property type="entry name" value="HATPase_c"/>
    <property type="match status" value="1"/>
</dbReference>
<evidence type="ECO:0000313" key="9">
    <source>
        <dbReference type="EMBL" id="MBU7597586.1"/>
    </source>
</evidence>
<evidence type="ECO:0000256" key="6">
    <source>
        <dbReference type="SAM" id="MobiDB-lite"/>
    </source>
</evidence>
<dbReference type="GO" id="GO:0000160">
    <property type="term" value="P:phosphorelay signal transduction system"/>
    <property type="evidence" value="ECO:0007669"/>
    <property type="project" value="TreeGrafter"/>
</dbReference>
<proteinExistence type="predicted"/>
<dbReference type="PANTHER" id="PTHR45436">
    <property type="entry name" value="SENSOR HISTIDINE KINASE YKOH"/>
    <property type="match status" value="1"/>
</dbReference>
<keyword evidence="4" id="KW-0808">Transferase</keyword>
<protein>
    <recommendedName>
        <fullName evidence="2">histidine kinase</fullName>
        <ecNumber evidence="2">2.7.13.3</ecNumber>
    </recommendedName>
</protein>
<evidence type="ECO:0000259" key="8">
    <source>
        <dbReference type="Pfam" id="PF02518"/>
    </source>
</evidence>
<dbReference type="AlphaFoldDB" id="A0A949JM08"/>
<evidence type="ECO:0000256" key="5">
    <source>
        <dbReference type="ARBA" id="ARBA00022777"/>
    </source>
</evidence>
<evidence type="ECO:0000256" key="7">
    <source>
        <dbReference type="SAM" id="Phobius"/>
    </source>
</evidence>
<dbReference type="PANTHER" id="PTHR45436:SF5">
    <property type="entry name" value="SENSOR HISTIDINE KINASE TRCS"/>
    <property type="match status" value="1"/>
</dbReference>
<gene>
    <name evidence="9" type="ORF">JGS22_008115</name>
</gene>
<dbReference type="GO" id="GO:0005886">
    <property type="term" value="C:plasma membrane"/>
    <property type="evidence" value="ECO:0007669"/>
    <property type="project" value="TreeGrafter"/>
</dbReference>
<evidence type="ECO:0000256" key="2">
    <source>
        <dbReference type="ARBA" id="ARBA00012438"/>
    </source>
</evidence>
<evidence type="ECO:0000313" key="10">
    <source>
        <dbReference type="Proteomes" id="UP000694501"/>
    </source>
</evidence>
<dbReference type="Proteomes" id="UP000694501">
    <property type="component" value="Unassembled WGS sequence"/>
</dbReference>
<feature type="transmembrane region" description="Helical" evidence="7">
    <location>
        <begin position="12"/>
        <end position="29"/>
    </location>
</feature>
<dbReference type="GO" id="GO:0004673">
    <property type="term" value="F:protein histidine kinase activity"/>
    <property type="evidence" value="ECO:0007669"/>
    <property type="project" value="UniProtKB-EC"/>
</dbReference>
<keyword evidence="10" id="KW-1185">Reference proteome</keyword>
<evidence type="ECO:0000256" key="4">
    <source>
        <dbReference type="ARBA" id="ARBA00022679"/>
    </source>
</evidence>
<dbReference type="RefSeq" id="WP_216814888.1">
    <property type="nucleotide sequence ID" value="NZ_JAELVF020000001.1"/>
</dbReference>
<accession>A0A949JM08</accession>
<dbReference type="EMBL" id="JAELVF020000001">
    <property type="protein sequence ID" value="MBU7597586.1"/>
    <property type="molecule type" value="Genomic_DNA"/>
</dbReference>
<keyword evidence="7" id="KW-1133">Transmembrane helix</keyword>
<keyword evidence="7" id="KW-0472">Membrane</keyword>
<name>A0A949JM08_9ACTN</name>